<dbReference type="PROSITE" id="PS50995">
    <property type="entry name" value="HTH_MARR_2"/>
    <property type="match status" value="1"/>
</dbReference>
<gene>
    <name evidence="2" type="ORF">M0638_08945</name>
</gene>
<dbReference type="Gene3D" id="1.10.10.10">
    <property type="entry name" value="Winged helix-like DNA-binding domain superfamily/Winged helix DNA-binding domain"/>
    <property type="match status" value="1"/>
</dbReference>
<dbReference type="GO" id="GO:0003700">
    <property type="term" value="F:DNA-binding transcription factor activity"/>
    <property type="evidence" value="ECO:0007669"/>
    <property type="project" value="InterPro"/>
</dbReference>
<dbReference type="InterPro" id="IPR000835">
    <property type="entry name" value="HTH_MarR-typ"/>
</dbReference>
<evidence type="ECO:0000259" key="1">
    <source>
        <dbReference type="PROSITE" id="PS50995"/>
    </source>
</evidence>
<dbReference type="InterPro" id="IPR036390">
    <property type="entry name" value="WH_DNA-bd_sf"/>
</dbReference>
<dbReference type="AlphaFoldDB" id="A0A9X1Y8Z5"/>
<dbReference type="SMART" id="SM00347">
    <property type="entry name" value="HTH_MARR"/>
    <property type="match status" value="1"/>
</dbReference>
<accession>A0A9X1Y8Z5</accession>
<dbReference type="InterPro" id="IPR039422">
    <property type="entry name" value="MarR/SlyA-like"/>
</dbReference>
<reference evidence="2" key="1">
    <citation type="submission" date="2022-04" db="EMBL/GenBank/DDBJ databases">
        <title>Roseomonas acroporae sp. nov., isolated from coral Acropora digitifera.</title>
        <authorList>
            <person name="Sun H."/>
        </authorList>
    </citation>
    <scope>NUCLEOTIDE SEQUENCE</scope>
    <source>
        <strain evidence="2">NAR14</strain>
    </source>
</reference>
<dbReference type="PANTHER" id="PTHR33164:SF95">
    <property type="entry name" value="TRANSCRIPTIONAL REGULATOR"/>
    <property type="match status" value="1"/>
</dbReference>
<dbReference type="PANTHER" id="PTHR33164">
    <property type="entry name" value="TRANSCRIPTIONAL REGULATOR, MARR FAMILY"/>
    <property type="match status" value="1"/>
</dbReference>
<keyword evidence="3" id="KW-1185">Reference proteome</keyword>
<proteinExistence type="predicted"/>
<organism evidence="2 3">
    <name type="scientific">Roseomonas acroporae</name>
    <dbReference type="NCBI Taxonomy" id="2937791"/>
    <lineage>
        <taxon>Bacteria</taxon>
        <taxon>Pseudomonadati</taxon>
        <taxon>Pseudomonadota</taxon>
        <taxon>Alphaproteobacteria</taxon>
        <taxon>Acetobacterales</taxon>
        <taxon>Roseomonadaceae</taxon>
        <taxon>Roseomonas</taxon>
    </lineage>
</organism>
<dbReference type="GO" id="GO:0006950">
    <property type="term" value="P:response to stress"/>
    <property type="evidence" value="ECO:0007669"/>
    <property type="project" value="TreeGrafter"/>
</dbReference>
<comment type="caution">
    <text evidence="2">The sequence shown here is derived from an EMBL/GenBank/DDBJ whole genome shotgun (WGS) entry which is preliminary data.</text>
</comment>
<dbReference type="EMBL" id="JALPRX010000034">
    <property type="protein sequence ID" value="MCK8784505.1"/>
    <property type="molecule type" value="Genomic_DNA"/>
</dbReference>
<feature type="domain" description="HTH marR-type" evidence="1">
    <location>
        <begin position="8"/>
        <end position="137"/>
    </location>
</feature>
<sequence>MIGLWSRPGYLVRRLHQLSVSVFLEEMADLALTPVQFGALSVIANRPGVDQAAIAAELGIDRANAGDVLARLEANGLAERRVSRQDRRYREVFLTEAGQDLARRGAARLARIQDRFLRPLDAAQRATFLHLVQLLIDGNNGIGRTSLRMPAE</sequence>
<name>A0A9X1Y8Z5_9PROT</name>
<dbReference type="PRINTS" id="PR00598">
    <property type="entry name" value="HTHMARR"/>
</dbReference>
<dbReference type="InterPro" id="IPR036388">
    <property type="entry name" value="WH-like_DNA-bd_sf"/>
</dbReference>
<dbReference type="Pfam" id="PF12802">
    <property type="entry name" value="MarR_2"/>
    <property type="match status" value="1"/>
</dbReference>
<evidence type="ECO:0000313" key="2">
    <source>
        <dbReference type="EMBL" id="MCK8784505.1"/>
    </source>
</evidence>
<dbReference type="SUPFAM" id="SSF46785">
    <property type="entry name" value="Winged helix' DNA-binding domain"/>
    <property type="match status" value="1"/>
</dbReference>
<evidence type="ECO:0000313" key="3">
    <source>
        <dbReference type="Proteomes" id="UP001139516"/>
    </source>
</evidence>
<protein>
    <submittedName>
        <fullName evidence="2">MarR family winged helix-turn-helix transcriptional regulator</fullName>
    </submittedName>
</protein>
<dbReference type="Proteomes" id="UP001139516">
    <property type="component" value="Unassembled WGS sequence"/>
</dbReference>
<dbReference type="RefSeq" id="WP_248666630.1">
    <property type="nucleotide sequence ID" value="NZ_JALPRX010000034.1"/>
</dbReference>